<proteinExistence type="predicted"/>
<name>A0A6N8IM45_9BURK</name>
<dbReference type="PANTHER" id="PTHR30461">
    <property type="entry name" value="DNA-INVERTASE FROM LAMBDOID PROPHAGE"/>
    <property type="match status" value="1"/>
</dbReference>
<dbReference type="PANTHER" id="PTHR30461:SF23">
    <property type="entry name" value="DNA RECOMBINASE-RELATED"/>
    <property type="match status" value="1"/>
</dbReference>
<dbReference type="AlphaFoldDB" id="A0A6N8IM45"/>
<dbReference type="InterPro" id="IPR006119">
    <property type="entry name" value="Resolv_N"/>
</dbReference>
<dbReference type="SMART" id="SM00857">
    <property type="entry name" value="Resolvase"/>
    <property type="match status" value="1"/>
</dbReference>
<evidence type="ECO:0000259" key="1">
    <source>
        <dbReference type="PROSITE" id="PS51736"/>
    </source>
</evidence>
<reference evidence="2 3" key="1">
    <citation type="submission" date="2019-12" db="EMBL/GenBank/DDBJ databases">
        <authorList>
            <person name="Huq M.A."/>
        </authorList>
    </citation>
    <scope>NUCLEOTIDE SEQUENCE [LARGE SCALE GENOMIC DNA]</scope>
    <source>
        <strain evidence="2 3">MAH-25</strain>
    </source>
</reference>
<dbReference type="InterPro" id="IPR050639">
    <property type="entry name" value="SSR_resolvase"/>
</dbReference>
<comment type="caution">
    <text evidence="2">The sequence shown here is derived from an EMBL/GenBank/DDBJ whole genome shotgun (WGS) entry which is preliminary data.</text>
</comment>
<dbReference type="Proteomes" id="UP000469385">
    <property type="component" value="Unassembled WGS sequence"/>
</dbReference>
<dbReference type="Gene3D" id="3.40.50.1390">
    <property type="entry name" value="Resolvase, N-terminal catalytic domain"/>
    <property type="match status" value="1"/>
</dbReference>
<accession>A0A6N8IM45</accession>
<dbReference type="EMBL" id="WSEL01000002">
    <property type="protein sequence ID" value="MVQ27868.1"/>
    <property type="molecule type" value="Genomic_DNA"/>
</dbReference>
<evidence type="ECO:0000313" key="2">
    <source>
        <dbReference type="EMBL" id="MVQ27868.1"/>
    </source>
</evidence>
<sequence length="486" mass="54963">MQTPAQPVAQYIRMSTDRQDLSPLVQRDAIRAFAGTNGFDIVRTYQDDGKSGLQLANRPGLRQLLKDVVDAAPFRAILVYDVSRWGRFQDADASAYYEYHCRMHGVQVIYVSESFANDQTPTTVLLKSMRRVMAAEYSRDIAFKARAGQQRVVSMGFQMGPLPALGYRRCSVSADGSRRVMLQHGQRKLALTDRIEWVLGPEAEVDLVRRMAVAYSNGFELEEIAGLANAEGWRTDKGRKLSAQSLKLLLTNEALIGNFVWGIKSKGGKVIKHEPTRMNGSIPRILDDRTWTVMQTRFKDAAEVLKRRSGTTAPITSVPRMAKEPRQLSLPLERTGRDRGYRGTFGTPQQLREHTKELGRALCGRLLSRGLPTTFDPRSNVLTFWTSRVRVRLMWPASPTRWMLDRKRGHLGEETLLLTRMEGLYRPLDFFILPAEMVPGIFSKLVELEVPRSLHRYWCPPGDELISRLLNSPTTVSIRSASAPKT</sequence>
<dbReference type="Pfam" id="PF07508">
    <property type="entry name" value="Recombinase"/>
    <property type="match status" value="1"/>
</dbReference>
<dbReference type="InterPro" id="IPR036162">
    <property type="entry name" value="Resolvase-like_N_sf"/>
</dbReference>
<keyword evidence="3" id="KW-1185">Reference proteome</keyword>
<evidence type="ECO:0000313" key="3">
    <source>
        <dbReference type="Proteomes" id="UP000469385"/>
    </source>
</evidence>
<gene>
    <name evidence="2" type="ORF">GON04_00295</name>
</gene>
<dbReference type="Gene3D" id="3.90.1750.20">
    <property type="entry name" value="Putative Large Serine Recombinase, Chain B, Domain 2"/>
    <property type="match status" value="1"/>
</dbReference>
<dbReference type="RefSeq" id="WP_157396012.1">
    <property type="nucleotide sequence ID" value="NZ_WSEL01000002.1"/>
</dbReference>
<feature type="domain" description="Resolvase/invertase-type recombinase catalytic" evidence="1">
    <location>
        <begin position="7"/>
        <end position="156"/>
    </location>
</feature>
<dbReference type="GO" id="GO:0003677">
    <property type="term" value="F:DNA binding"/>
    <property type="evidence" value="ECO:0007669"/>
    <property type="project" value="InterPro"/>
</dbReference>
<dbReference type="CDD" id="cd00338">
    <property type="entry name" value="Ser_Recombinase"/>
    <property type="match status" value="1"/>
</dbReference>
<protein>
    <recommendedName>
        <fullName evidence="1">Resolvase/invertase-type recombinase catalytic domain-containing protein</fullName>
    </recommendedName>
</protein>
<dbReference type="PROSITE" id="PS51736">
    <property type="entry name" value="RECOMBINASES_3"/>
    <property type="match status" value="1"/>
</dbReference>
<dbReference type="InterPro" id="IPR038109">
    <property type="entry name" value="DNA_bind_recomb_sf"/>
</dbReference>
<dbReference type="Pfam" id="PF00239">
    <property type="entry name" value="Resolvase"/>
    <property type="match status" value="1"/>
</dbReference>
<dbReference type="SUPFAM" id="SSF53041">
    <property type="entry name" value="Resolvase-like"/>
    <property type="match status" value="1"/>
</dbReference>
<organism evidence="2 3">
    <name type="scientific">Ramlibacter pinisoli</name>
    <dbReference type="NCBI Taxonomy" id="2682844"/>
    <lineage>
        <taxon>Bacteria</taxon>
        <taxon>Pseudomonadati</taxon>
        <taxon>Pseudomonadota</taxon>
        <taxon>Betaproteobacteria</taxon>
        <taxon>Burkholderiales</taxon>
        <taxon>Comamonadaceae</taxon>
        <taxon>Ramlibacter</taxon>
    </lineage>
</organism>
<dbReference type="InterPro" id="IPR011109">
    <property type="entry name" value="DNA_bind_recombinase_dom"/>
</dbReference>
<dbReference type="GO" id="GO:0000150">
    <property type="term" value="F:DNA strand exchange activity"/>
    <property type="evidence" value="ECO:0007669"/>
    <property type="project" value="InterPro"/>
</dbReference>